<evidence type="ECO:0000259" key="6">
    <source>
        <dbReference type="PROSITE" id="PS50109"/>
    </source>
</evidence>
<keyword evidence="5" id="KW-0902">Two-component regulatory system</keyword>
<dbReference type="GO" id="GO:0004673">
    <property type="term" value="F:protein histidine kinase activity"/>
    <property type="evidence" value="ECO:0007669"/>
    <property type="project" value="UniProtKB-EC"/>
</dbReference>
<dbReference type="PRINTS" id="PR00344">
    <property type="entry name" value="BCTRLSENSOR"/>
</dbReference>
<evidence type="ECO:0000256" key="3">
    <source>
        <dbReference type="ARBA" id="ARBA00022679"/>
    </source>
</evidence>
<dbReference type="PANTHER" id="PTHR43711">
    <property type="entry name" value="TWO-COMPONENT HISTIDINE KINASE"/>
    <property type="match status" value="1"/>
</dbReference>
<keyword evidence="3" id="KW-0808">Transferase</keyword>
<evidence type="ECO:0000256" key="2">
    <source>
        <dbReference type="ARBA" id="ARBA00012438"/>
    </source>
</evidence>
<dbReference type="GO" id="GO:0000160">
    <property type="term" value="P:phosphorelay signal transduction system"/>
    <property type="evidence" value="ECO:0007669"/>
    <property type="project" value="UniProtKB-KW"/>
</dbReference>
<gene>
    <name evidence="7" type="ORF">KL86CLO1_10233</name>
</gene>
<dbReference type="Gene3D" id="3.30.565.10">
    <property type="entry name" value="Histidine kinase-like ATPase, C-terminal domain"/>
    <property type="match status" value="1"/>
</dbReference>
<reference evidence="7" key="1">
    <citation type="submission" date="2016-04" db="EMBL/GenBank/DDBJ databases">
        <authorList>
            <person name="Evans L.H."/>
            <person name="Alamgir A."/>
            <person name="Owens N."/>
            <person name="Weber N.D."/>
            <person name="Virtaneva K."/>
            <person name="Barbian K."/>
            <person name="Babar A."/>
            <person name="Rosenke K."/>
        </authorList>
    </citation>
    <scope>NUCLEOTIDE SEQUENCE</scope>
    <source>
        <strain evidence="7">86</strain>
    </source>
</reference>
<dbReference type="InterPro" id="IPR003594">
    <property type="entry name" value="HATPase_dom"/>
</dbReference>
<dbReference type="Pfam" id="PF02518">
    <property type="entry name" value="HATPase_c"/>
    <property type="match status" value="1"/>
</dbReference>
<dbReference type="PROSITE" id="PS50109">
    <property type="entry name" value="HIS_KIN"/>
    <property type="match status" value="1"/>
</dbReference>
<protein>
    <recommendedName>
        <fullName evidence="2">histidine kinase</fullName>
        <ecNumber evidence="2">2.7.13.3</ecNumber>
    </recommendedName>
</protein>
<sequence length="264" mass="28397">MSGHNTPPPYENSGQSAILLLQLRQHMSNLMAATHLLTPAVRESNETKYDQYLAIANQSLYRMLRLINHLELSQGLANGGVPYRPAPLDLAGLCRETADETAPLAAMAGVSFRYESEVTSLLTTGDSALLRRLLLGLFSISLSAAGEGGEAGLHLQKQKSRAILTVWDSGPGLTEEDLPRDNALGLGLGIIRELATLHGGAVMLESRPERGLRTVVSLPIQPPEEGVLRAPSAPQWDLDGGFSPVLVELSCVLPYDAFLPDDLE</sequence>
<keyword evidence="4" id="KW-0418">Kinase</keyword>
<dbReference type="SUPFAM" id="SSF55874">
    <property type="entry name" value="ATPase domain of HSP90 chaperone/DNA topoisomerase II/histidine kinase"/>
    <property type="match status" value="1"/>
</dbReference>
<evidence type="ECO:0000256" key="5">
    <source>
        <dbReference type="ARBA" id="ARBA00023012"/>
    </source>
</evidence>
<dbReference type="CDD" id="cd00075">
    <property type="entry name" value="HATPase"/>
    <property type="match status" value="1"/>
</dbReference>
<dbReference type="EC" id="2.7.13.3" evidence="2"/>
<dbReference type="PANTHER" id="PTHR43711:SF1">
    <property type="entry name" value="HISTIDINE KINASE 1"/>
    <property type="match status" value="1"/>
</dbReference>
<comment type="catalytic activity">
    <reaction evidence="1">
        <text>ATP + protein L-histidine = ADP + protein N-phospho-L-histidine.</text>
        <dbReference type="EC" id="2.7.13.3"/>
    </reaction>
</comment>
<dbReference type="EMBL" id="FLUN01000001">
    <property type="protein sequence ID" value="SBV92319.1"/>
    <property type="molecule type" value="Genomic_DNA"/>
</dbReference>
<dbReference type="InterPro" id="IPR050736">
    <property type="entry name" value="Sensor_HK_Regulatory"/>
</dbReference>
<dbReference type="InterPro" id="IPR004358">
    <property type="entry name" value="Sig_transdc_His_kin-like_C"/>
</dbReference>
<dbReference type="AlphaFoldDB" id="A0A212IYN7"/>
<evidence type="ECO:0000256" key="1">
    <source>
        <dbReference type="ARBA" id="ARBA00000085"/>
    </source>
</evidence>
<dbReference type="SMART" id="SM00387">
    <property type="entry name" value="HATPase_c"/>
    <property type="match status" value="1"/>
</dbReference>
<name>A0A212IYN7_9FIRM</name>
<dbReference type="InterPro" id="IPR005467">
    <property type="entry name" value="His_kinase_dom"/>
</dbReference>
<accession>A0A212IYN7</accession>
<evidence type="ECO:0000256" key="4">
    <source>
        <dbReference type="ARBA" id="ARBA00022777"/>
    </source>
</evidence>
<organism evidence="7">
    <name type="scientific">uncultured Eubacteriales bacterium</name>
    <dbReference type="NCBI Taxonomy" id="172733"/>
    <lineage>
        <taxon>Bacteria</taxon>
        <taxon>Bacillati</taxon>
        <taxon>Bacillota</taxon>
        <taxon>Clostridia</taxon>
        <taxon>Eubacteriales</taxon>
        <taxon>environmental samples</taxon>
    </lineage>
</organism>
<feature type="domain" description="Histidine kinase" evidence="6">
    <location>
        <begin position="18"/>
        <end position="222"/>
    </location>
</feature>
<dbReference type="InterPro" id="IPR036890">
    <property type="entry name" value="HATPase_C_sf"/>
</dbReference>
<evidence type="ECO:0000313" key="7">
    <source>
        <dbReference type="EMBL" id="SBV92319.1"/>
    </source>
</evidence>
<proteinExistence type="predicted"/>